<dbReference type="EMBL" id="CM029037">
    <property type="protein sequence ID" value="KAG2658254.1"/>
    <property type="molecule type" value="Genomic_DNA"/>
</dbReference>
<name>A0A8T0XLX6_PANVG</name>
<organism evidence="1 2">
    <name type="scientific">Panicum virgatum</name>
    <name type="common">Blackwell switchgrass</name>
    <dbReference type="NCBI Taxonomy" id="38727"/>
    <lineage>
        <taxon>Eukaryota</taxon>
        <taxon>Viridiplantae</taxon>
        <taxon>Streptophyta</taxon>
        <taxon>Embryophyta</taxon>
        <taxon>Tracheophyta</taxon>
        <taxon>Spermatophyta</taxon>
        <taxon>Magnoliopsida</taxon>
        <taxon>Liliopsida</taxon>
        <taxon>Poales</taxon>
        <taxon>Poaceae</taxon>
        <taxon>PACMAD clade</taxon>
        <taxon>Panicoideae</taxon>
        <taxon>Panicodae</taxon>
        <taxon>Paniceae</taxon>
        <taxon>Panicinae</taxon>
        <taxon>Panicum</taxon>
        <taxon>Panicum sect. Hiantes</taxon>
    </lineage>
</organism>
<proteinExistence type="predicted"/>
<dbReference type="Proteomes" id="UP000823388">
    <property type="component" value="Chromosome 1K"/>
</dbReference>
<dbReference type="AlphaFoldDB" id="A0A8T0XLX6"/>
<reference evidence="1" key="1">
    <citation type="submission" date="2020-05" db="EMBL/GenBank/DDBJ databases">
        <title>WGS assembly of Panicum virgatum.</title>
        <authorList>
            <person name="Lovell J.T."/>
            <person name="Jenkins J."/>
            <person name="Shu S."/>
            <person name="Juenger T.E."/>
            <person name="Schmutz J."/>
        </authorList>
    </citation>
    <scope>NUCLEOTIDE SEQUENCE</scope>
    <source>
        <strain evidence="1">AP13</strain>
    </source>
</reference>
<sequence length="47" mass="5338">MTRGRKRMLELEAIIEPVASSTTSPVTNEKGKARKLKIVRLEKVRIC</sequence>
<accession>A0A8T0XLX6</accession>
<comment type="caution">
    <text evidence="1">The sequence shown here is derived from an EMBL/GenBank/DDBJ whole genome shotgun (WGS) entry which is preliminary data.</text>
</comment>
<evidence type="ECO:0000313" key="2">
    <source>
        <dbReference type="Proteomes" id="UP000823388"/>
    </source>
</evidence>
<protein>
    <submittedName>
        <fullName evidence="1">Uncharacterized protein</fullName>
    </submittedName>
</protein>
<gene>
    <name evidence="1" type="ORF">PVAP13_1KG226905</name>
</gene>
<keyword evidence="2" id="KW-1185">Reference proteome</keyword>
<evidence type="ECO:0000313" key="1">
    <source>
        <dbReference type="EMBL" id="KAG2658254.1"/>
    </source>
</evidence>